<dbReference type="EMBL" id="CP001988">
    <property type="protein sequence ID" value="ADE72413.1"/>
    <property type="molecule type" value="Genomic_DNA"/>
</dbReference>
<feature type="transmembrane region" description="Helical" evidence="1">
    <location>
        <begin position="32"/>
        <end position="53"/>
    </location>
</feature>
<keyword evidence="1" id="KW-1133">Transmembrane helix</keyword>
<evidence type="ECO:0000256" key="1">
    <source>
        <dbReference type="SAM" id="Phobius"/>
    </source>
</evidence>
<geneLocation type="plasmid" evidence="2 3">
    <name>pBM500</name>
</geneLocation>
<feature type="transmembrane region" description="Helical" evidence="1">
    <location>
        <begin position="9"/>
        <end position="26"/>
    </location>
</feature>
<evidence type="ECO:0000313" key="2">
    <source>
        <dbReference type="EMBL" id="ADE72413.1"/>
    </source>
</evidence>
<dbReference type="Proteomes" id="UP000000935">
    <property type="component" value="Plasmid pBM500"/>
</dbReference>
<keyword evidence="2" id="KW-0614">Plasmid</keyword>
<keyword evidence="3" id="KW-1185">Reference proteome</keyword>
<accession>D5E3N8</accession>
<proteinExistence type="predicted"/>
<sequence length="89" mass="10202">MQNRFSKYSLWLSIAGIIIAIGQYFTPLYNLNILYIGIVIYLIGFVCGVIAVGKHEKGLMKYFSLYSFVLIPVFIFFGFLFLAFQIGEK</sequence>
<feature type="transmembrane region" description="Helical" evidence="1">
    <location>
        <begin position="65"/>
        <end position="86"/>
    </location>
</feature>
<protein>
    <submittedName>
        <fullName evidence="2">Uncharacterized protein</fullName>
    </submittedName>
</protein>
<keyword evidence="1" id="KW-0812">Transmembrane</keyword>
<keyword evidence="1" id="KW-0472">Membrane</keyword>
<name>D5E3N8_PRIM1</name>
<dbReference type="AlphaFoldDB" id="D5E3N8"/>
<dbReference type="KEGG" id="bmq:BMQ_pBM50074"/>
<evidence type="ECO:0000313" key="3">
    <source>
        <dbReference type="Proteomes" id="UP000000935"/>
    </source>
</evidence>
<organism evidence="2 3">
    <name type="scientific">Priestia megaterium (strain ATCC 12872 / QMB1551)</name>
    <name type="common">Bacillus megaterium</name>
    <dbReference type="NCBI Taxonomy" id="545693"/>
    <lineage>
        <taxon>Bacteria</taxon>
        <taxon>Bacillati</taxon>
        <taxon>Bacillota</taxon>
        <taxon>Bacilli</taxon>
        <taxon>Bacillales</taxon>
        <taxon>Bacillaceae</taxon>
        <taxon>Priestia</taxon>
    </lineage>
</organism>
<gene>
    <name evidence="2" type="ordered locus">BMQ_pBM50074</name>
</gene>
<dbReference type="RefSeq" id="WP_013060177.1">
    <property type="nucleotide sequence ID" value="NC_014025.1"/>
</dbReference>
<dbReference type="HOGENOM" id="CLU_2448495_0_0_9"/>
<reference evidence="2 3" key="1">
    <citation type="journal article" date="2011" name="J. Bacteriol.">
        <title>Genome sequences of the biotechnologically important Bacillus megaterium strains QM B1551 and DSM319.</title>
        <authorList>
            <person name="Eppinger M."/>
            <person name="Bunk B."/>
            <person name="Johns M.A."/>
            <person name="Edirisinghe J.N."/>
            <person name="Kutumbaka K.K."/>
            <person name="Koenig S.S."/>
            <person name="Huot Creasy H."/>
            <person name="Rosovitz M.J."/>
            <person name="Riley D.R."/>
            <person name="Daugherty S."/>
            <person name="Martin M."/>
            <person name="Elbourne L.D."/>
            <person name="Paulsen I."/>
            <person name="Biedendieck R."/>
            <person name="Braun C."/>
            <person name="Grayburn S."/>
            <person name="Dhingra S."/>
            <person name="Lukyanchuk V."/>
            <person name="Ball B."/>
            <person name="Ul-Qamar R."/>
            <person name="Seibel J."/>
            <person name="Bremer E."/>
            <person name="Jahn D."/>
            <person name="Ravel J."/>
            <person name="Vary P.S."/>
        </authorList>
    </citation>
    <scope>NUCLEOTIDE SEQUENCE [LARGE SCALE GENOMIC DNA]</scope>
    <source>
        <strain evidence="3">ATCC 12872 / QMB1551</strain>
        <plasmid evidence="2">pBM500</plasmid>
    </source>
</reference>